<gene>
    <name evidence="10" type="ORF">H7993_20285</name>
</gene>
<keyword evidence="2" id="KW-0813">Transport</keyword>
<name>A0A7X1GAV2_9PSED</name>
<protein>
    <recommendedName>
        <fullName evidence="5">ABC-type dipeptide transporter</fullName>
        <ecNumber evidence="5">7.4.2.9</ecNumber>
    </recommendedName>
</protein>
<dbReference type="InterPro" id="IPR013563">
    <property type="entry name" value="Oligopep_ABC_C"/>
</dbReference>
<dbReference type="EMBL" id="JACMYH010000011">
    <property type="protein sequence ID" value="MBC2680734.1"/>
    <property type="molecule type" value="Genomic_DNA"/>
</dbReference>
<proteinExistence type="inferred from homology"/>
<dbReference type="SMART" id="SM00382">
    <property type="entry name" value="AAA"/>
    <property type="match status" value="1"/>
</dbReference>
<reference evidence="10 11" key="1">
    <citation type="submission" date="2020-08" db="EMBL/GenBank/DDBJ databases">
        <title>Pseudomonas sp. nov.</title>
        <authorList>
            <person name="Gieschler S."/>
            <person name="Fiedler G."/>
            <person name="Brinks E."/>
            <person name="Boehnlein C."/>
            <person name="Franz C.M.A.P."/>
            <person name="Kabisch J."/>
        </authorList>
    </citation>
    <scope>NUCLEOTIDE SEQUENCE [LARGE SCALE GENOMIC DNA]</scope>
    <source>
        <strain evidence="10 11">MBT-2</strain>
    </source>
</reference>
<dbReference type="FunFam" id="3.40.50.300:FF:000016">
    <property type="entry name" value="Oligopeptide ABC transporter ATP-binding component"/>
    <property type="match status" value="1"/>
</dbReference>
<evidence type="ECO:0000256" key="6">
    <source>
        <dbReference type="ARBA" id="ARBA00047356"/>
    </source>
</evidence>
<dbReference type="Pfam" id="PF00005">
    <property type="entry name" value="ABC_tran"/>
    <property type="match status" value="1"/>
</dbReference>
<dbReference type="SUPFAM" id="SSF52540">
    <property type="entry name" value="P-loop containing nucleoside triphosphate hydrolases"/>
    <property type="match status" value="1"/>
</dbReference>
<comment type="function">
    <text evidence="7">Part of the ABC transporter DppABCDF involved in the uptake of various di/tripeptides. Is also involved in the uptake of phaseolotoxin, a toxic tripeptide inhibiting the enzyme ornithine carbamoyltransferase. Responsible for energy coupling to the transport system.</text>
</comment>
<evidence type="ECO:0000256" key="7">
    <source>
        <dbReference type="ARBA" id="ARBA00058018"/>
    </source>
</evidence>
<dbReference type="GO" id="GO:0015833">
    <property type="term" value="P:peptide transport"/>
    <property type="evidence" value="ECO:0007669"/>
    <property type="project" value="InterPro"/>
</dbReference>
<dbReference type="CDD" id="cd03257">
    <property type="entry name" value="ABC_NikE_OppD_transporters"/>
    <property type="match status" value="1"/>
</dbReference>
<dbReference type="GO" id="GO:0055085">
    <property type="term" value="P:transmembrane transport"/>
    <property type="evidence" value="ECO:0007669"/>
    <property type="project" value="UniProtKB-ARBA"/>
</dbReference>
<evidence type="ECO:0000256" key="8">
    <source>
        <dbReference type="ARBA" id="ARBA00065473"/>
    </source>
</evidence>
<dbReference type="RefSeq" id="WP_185795453.1">
    <property type="nucleotide sequence ID" value="NZ_JACMYH010000011.1"/>
</dbReference>
<dbReference type="PANTHER" id="PTHR43776">
    <property type="entry name" value="TRANSPORT ATP-BINDING PROTEIN"/>
    <property type="match status" value="1"/>
</dbReference>
<evidence type="ECO:0000313" key="11">
    <source>
        <dbReference type="Proteomes" id="UP000546173"/>
    </source>
</evidence>
<dbReference type="GO" id="GO:0005524">
    <property type="term" value="F:ATP binding"/>
    <property type="evidence" value="ECO:0007669"/>
    <property type="project" value="UniProtKB-KW"/>
</dbReference>
<comment type="subunit">
    <text evidence="8">The complex is composed of two ATP-binding proteins (DppD and DppF), two transmembrane proteins (DppB and DppC) and a solute-binding protein (DppA1-A5). Five orthologous SBPs (DppA1-A5) are present in P.aeruginosa, which increases the substrate specificity of the DppBCDF transporter.</text>
</comment>
<dbReference type="InterPro" id="IPR017871">
    <property type="entry name" value="ABC_transporter-like_CS"/>
</dbReference>
<dbReference type="EC" id="7.4.2.9" evidence="5"/>
<dbReference type="InterPro" id="IPR027417">
    <property type="entry name" value="P-loop_NTPase"/>
</dbReference>
<dbReference type="Proteomes" id="UP000546173">
    <property type="component" value="Unassembled WGS sequence"/>
</dbReference>
<keyword evidence="11" id="KW-1185">Reference proteome</keyword>
<sequence length="365" mass="40252">MKERPLIDVVGLKKHFPVRKTFLASRRDRDDNLVRAVDGVDLSIARGEVLGLVGESGSGKSTLGRSLMMLDPPTDGHIVFDNTEITPFNDRQLKPYRKRMQMIFQDPYGSLNPRMSVGEILAMPLRFHNPELDAAGRREKAGQALETVGLAAQYLDRYPHEFSGGQRQRIGIARALTLEPEFIMADEPVSALDVSVQAQVLNLFARIRRQMSLTMLFVTHDLAVVGHIADRVAVMYLGRIVEIAPTRELFSNPRHPYTEALMSAIPMPEPGQRRQRIVLQGDIPSPISPPSGCAFRTRCPYVLPACAQDRPLLREVGVAHGVACIRDDLELVSPLTDHASPSASTTSLASTTSAYSLPSIANVRS</sequence>
<evidence type="ECO:0000313" key="10">
    <source>
        <dbReference type="EMBL" id="MBC2680734.1"/>
    </source>
</evidence>
<evidence type="ECO:0000256" key="5">
    <source>
        <dbReference type="ARBA" id="ARBA00038852"/>
    </source>
</evidence>
<dbReference type="NCBIfam" id="TIGR01727">
    <property type="entry name" value="oligo_HPY"/>
    <property type="match status" value="1"/>
</dbReference>
<comment type="similarity">
    <text evidence="1">Belongs to the ABC transporter superfamily.</text>
</comment>
<evidence type="ECO:0000259" key="9">
    <source>
        <dbReference type="PROSITE" id="PS50893"/>
    </source>
</evidence>
<comment type="caution">
    <text evidence="10">The sequence shown here is derived from an EMBL/GenBank/DDBJ whole genome shotgun (WGS) entry which is preliminary data.</text>
</comment>
<feature type="domain" description="ABC transporter" evidence="9">
    <location>
        <begin position="18"/>
        <end position="262"/>
    </location>
</feature>
<evidence type="ECO:0000256" key="1">
    <source>
        <dbReference type="ARBA" id="ARBA00005417"/>
    </source>
</evidence>
<evidence type="ECO:0000256" key="2">
    <source>
        <dbReference type="ARBA" id="ARBA00022448"/>
    </source>
</evidence>
<dbReference type="AlphaFoldDB" id="A0A7X1GAV2"/>
<dbReference type="PANTHER" id="PTHR43776:SF7">
    <property type="entry name" value="D,D-DIPEPTIDE TRANSPORT ATP-BINDING PROTEIN DDPF-RELATED"/>
    <property type="match status" value="1"/>
</dbReference>
<dbReference type="InterPro" id="IPR003439">
    <property type="entry name" value="ABC_transporter-like_ATP-bd"/>
</dbReference>
<dbReference type="InterPro" id="IPR050319">
    <property type="entry name" value="ABC_transp_ATP-bind"/>
</dbReference>
<evidence type="ECO:0000256" key="4">
    <source>
        <dbReference type="ARBA" id="ARBA00022840"/>
    </source>
</evidence>
<accession>A0A7X1GAV2</accession>
<dbReference type="PROSITE" id="PS50893">
    <property type="entry name" value="ABC_TRANSPORTER_2"/>
    <property type="match status" value="1"/>
</dbReference>
<dbReference type="GO" id="GO:0016887">
    <property type="term" value="F:ATP hydrolysis activity"/>
    <property type="evidence" value="ECO:0007669"/>
    <property type="project" value="InterPro"/>
</dbReference>
<keyword evidence="3" id="KW-0547">Nucleotide-binding</keyword>
<dbReference type="InterPro" id="IPR003593">
    <property type="entry name" value="AAA+_ATPase"/>
</dbReference>
<dbReference type="Pfam" id="PF08352">
    <property type="entry name" value="oligo_HPY"/>
    <property type="match status" value="1"/>
</dbReference>
<dbReference type="PROSITE" id="PS00211">
    <property type="entry name" value="ABC_TRANSPORTER_1"/>
    <property type="match status" value="1"/>
</dbReference>
<comment type="catalytic activity">
    <reaction evidence="6">
        <text>a dipeptide(out) + ATP + H2O = a dipeptide(in) + ADP + phosphate + H(+)</text>
        <dbReference type="Rhea" id="RHEA:23120"/>
        <dbReference type="ChEBI" id="CHEBI:15377"/>
        <dbReference type="ChEBI" id="CHEBI:15378"/>
        <dbReference type="ChEBI" id="CHEBI:30616"/>
        <dbReference type="ChEBI" id="CHEBI:43474"/>
        <dbReference type="ChEBI" id="CHEBI:90799"/>
        <dbReference type="ChEBI" id="CHEBI:456216"/>
        <dbReference type="EC" id="7.4.2.9"/>
    </reaction>
</comment>
<dbReference type="Gene3D" id="3.40.50.300">
    <property type="entry name" value="P-loop containing nucleotide triphosphate hydrolases"/>
    <property type="match status" value="1"/>
</dbReference>
<organism evidence="10 11">
    <name type="scientific">Pseudomonas baltica</name>
    <dbReference type="NCBI Taxonomy" id="2762576"/>
    <lineage>
        <taxon>Bacteria</taxon>
        <taxon>Pseudomonadati</taxon>
        <taxon>Pseudomonadota</taxon>
        <taxon>Gammaproteobacteria</taxon>
        <taxon>Pseudomonadales</taxon>
        <taxon>Pseudomonadaceae</taxon>
        <taxon>Pseudomonas</taxon>
    </lineage>
</organism>
<keyword evidence="4 10" id="KW-0067">ATP-binding</keyword>
<evidence type="ECO:0000256" key="3">
    <source>
        <dbReference type="ARBA" id="ARBA00022741"/>
    </source>
</evidence>